<organism evidence="2 3">
    <name type="scientific">Actinomycetospora chibensis</name>
    <dbReference type="NCBI Taxonomy" id="663606"/>
    <lineage>
        <taxon>Bacteria</taxon>
        <taxon>Bacillati</taxon>
        <taxon>Actinomycetota</taxon>
        <taxon>Actinomycetes</taxon>
        <taxon>Pseudonocardiales</taxon>
        <taxon>Pseudonocardiaceae</taxon>
        <taxon>Actinomycetospora</taxon>
    </lineage>
</organism>
<name>A0ABV9RSH6_9PSEU</name>
<dbReference type="Pfam" id="PF01926">
    <property type="entry name" value="MMR_HSR1"/>
    <property type="match status" value="1"/>
</dbReference>
<comment type="caution">
    <text evidence="2">The sequence shown here is derived from an EMBL/GenBank/DDBJ whole genome shotgun (WGS) entry which is preliminary data.</text>
</comment>
<dbReference type="Gene3D" id="3.40.50.300">
    <property type="entry name" value="P-loop containing nucleotide triphosphate hydrolases"/>
    <property type="match status" value="1"/>
</dbReference>
<dbReference type="RefSeq" id="WP_274188451.1">
    <property type="nucleotide sequence ID" value="NZ_BAABHN010000060.1"/>
</dbReference>
<reference evidence="3" key="1">
    <citation type="journal article" date="2019" name="Int. J. Syst. Evol. Microbiol.">
        <title>The Global Catalogue of Microorganisms (GCM) 10K type strain sequencing project: providing services to taxonomists for standard genome sequencing and annotation.</title>
        <authorList>
            <consortium name="The Broad Institute Genomics Platform"/>
            <consortium name="The Broad Institute Genome Sequencing Center for Infectious Disease"/>
            <person name="Wu L."/>
            <person name="Ma J."/>
        </authorList>
    </citation>
    <scope>NUCLEOTIDE SEQUENCE [LARGE SCALE GENOMIC DNA]</scope>
    <source>
        <strain evidence="3">CCUG 50347</strain>
    </source>
</reference>
<feature type="domain" description="G" evidence="1">
    <location>
        <begin position="33"/>
        <end position="172"/>
    </location>
</feature>
<keyword evidence="3" id="KW-1185">Reference proteome</keyword>
<accession>A0ABV9RSH6</accession>
<dbReference type="InterPro" id="IPR006073">
    <property type="entry name" value="GTP-bd"/>
</dbReference>
<evidence type="ECO:0000313" key="3">
    <source>
        <dbReference type="Proteomes" id="UP001595909"/>
    </source>
</evidence>
<dbReference type="InterPro" id="IPR027417">
    <property type="entry name" value="P-loop_NTPase"/>
</dbReference>
<protein>
    <submittedName>
        <fullName evidence="2">Dynamin family protein</fullName>
    </submittedName>
</protein>
<evidence type="ECO:0000259" key="1">
    <source>
        <dbReference type="Pfam" id="PF01926"/>
    </source>
</evidence>
<evidence type="ECO:0000313" key="2">
    <source>
        <dbReference type="EMBL" id="MFC4836332.1"/>
    </source>
</evidence>
<gene>
    <name evidence="2" type="ORF">ACFPEL_28265</name>
</gene>
<dbReference type="SUPFAM" id="SSF52540">
    <property type="entry name" value="P-loop containing nucleoside triphosphate hydrolases"/>
    <property type="match status" value="1"/>
</dbReference>
<dbReference type="Proteomes" id="UP001595909">
    <property type="component" value="Unassembled WGS sequence"/>
</dbReference>
<dbReference type="EMBL" id="JBHSIM010000060">
    <property type="protein sequence ID" value="MFC4836332.1"/>
    <property type="molecule type" value="Genomic_DNA"/>
</dbReference>
<proteinExistence type="predicted"/>
<sequence>MRGLVRHVAGLYQGGPAAAGLDRAARRLDEPLRVAIAGRIKAGKSTLLNAMVGQELAATDAGECTRIVTWFRDGHTYRVQAQLRDGSSRQLPPGPTGGLLDIDLGRLGSGDVDRLLVDWPSPALRLMTLIDTPGLDSLSAELSRKTEAALAPGNDGAAEADAVIYLMRHVHASDVHFLEAFRDDPTDRRPLNTIGILARADEVGHARPDALESAASIAARYREDERIRALCQTVIPVAGLLASSAVTLREDEFRAFGVLATAPEADVDRLLLTASRFARGESDIGLEPARRAALLDRYGLYGLRLCVRLMREGAVTTAGGLSRELIVRSGLGPLRESLMTRLAGRADVLRAQSALTAVERAVRRYPIASASALRGEIEQITAGAHEFAEIRLLDRLHTGAVTLAEDERADAERLLGSDGPGPAVRLGLALDARPEEVVRAANASLGRWRRRGEHPASGRDVRDAARVLARTCEGILQRAQRSGPPGRAVG</sequence>